<feature type="transmembrane region" description="Helical" evidence="1">
    <location>
        <begin position="20"/>
        <end position="38"/>
    </location>
</feature>
<dbReference type="Proteomes" id="UP000812287">
    <property type="component" value="Unassembled WGS sequence"/>
</dbReference>
<gene>
    <name evidence="2" type="ORF">BT62DRAFT_908754</name>
</gene>
<dbReference type="AlphaFoldDB" id="A0A9P8AMU1"/>
<evidence type="ECO:0000256" key="1">
    <source>
        <dbReference type="SAM" id="Phobius"/>
    </source>
</evidence>
<evidence type="ECO:0000313" key="2">
    <source>
        <dbReference type="EMBL" id="KAG7441245.1"/>
    </source>
</evidence>
<evidence type="ECO:0000313" key="3">
    <source>
        <dbReference type="Proteomes" id="UP000812287"/>
    </source>
</evidence>
<reference evidence="2" key="1">
    <citation type="submission" date="2020-11" db="EMBL/GenBank/DDBJ databases">
        <title>Adaptations for nitrogen fixation in a non-lichenized fungal sporocarp promotes dispersal by wood-feeding termites.</title>
        <authorList>
            <consortium name="DOE Joint Genome Institute"/>
            <person name="Koch R.A."/>
            <person name="Yoon G."/>
            <person name="Arayal U."/>
            <person name="Lail K."/>
            <person name="Amirebrahimi M."/>
            <person name="Labutti K."/>
            <person name="Lipzen A."/>
            <person name="Riley R."/>
            <person name="Barry K."/>
            <person name="Henrissat B."/>
            <person name="Grigoriev I.V."/>
            <person name="Herr J.R."/>
            <person name="Aime M.C."/>
        </authorList>
    </citation>
    <scope>NUCLEOTIDE SEQUENCE</scope>
    <source>
        <strain evidence="2">MCA 3950</strain>
    </source>
</reference>
<dbReference type="GeneID" id="66106016"/>
<protein>
    <submittedName>
        <fullName evidence="2">Uncharacterized protein</fullName>
    </submittedName>
</protein>
<accession>A0A9P8AMU1</accession>
<name>A0A9P8AMU1_9AGAR</name>
<keyword evidence="3" id="KW-1185">Reference proteome</keyword>
<proteinExistence type="predicted"/>
<keyword evidence="1" id="KW-1133">Transmembrane helix</keyword>
<organism evidence="2 3">
    <name type="scientific">Guyanagaster necrorhizus</name>
    <dbReference type="NCBI Taxonomy" id="856835"/>
    <lineage>
        <taxon>Eukaryota</taxon>
        <taxon>Fungi</taxon>
        <taxon>Dikarya</taxon>
        <taxon>Basidiomycota</taxon>
        <taxon>Agaricomycotina</taxon>
        <taxon>Agaricomycetes</taxon>
        <taxon>Agaricomycetidae</taxon>
        <taxon>Agaricales</taxon>
        <taxon>Marasmiineae</taxon>
        <taxon>Physalacriaceae</taxon>
        <taxon>Guyanagaster</taxon>
    </lineage>
</organism>
<sequence>MFSPAAVSSIPSSPSYSAKPFKFIILFTALSGTIALPFSHFVRSLPWDIAHIAVDETRGHYLVFKRDVSLYGRYPVDVEANAIDRRAASQCAQLSIDEAKTISGWNFIVQYANDNWGDGSRNIVTNPSDYVSQPVQVRITDSVVDLSLSGDPVCQTQTTASAGTLVGTSGEVDIEVDQGFTTDTSYTVSCMISDIFLLFHY</sequence>
<dbReference type="RefSeq" id="XP_043034745.1">
    <property type="nucleotide sequence ID" value="XM_043183719.1"/>
</dbReference>
<dbReference type="OrthoDB" id="3010635at2759"/>
<comment type="caution">
    <text evidence="2">The sequence shown here is derived from an EMBL/GenBank/DDBJ whole genome shotgun (WGS) entry which is preliminary data.</text>
</comment>
<keyword evidence="1" id="KW-0812">Transmembrane</keyword>
<keyword evidence="1" id="KW-0472">Membrane</keyword>
<dbReference type="EMBL" id="MU250562">
    <property type="protein sequence ID" value="KAG7441245.1"/>
    <property type="molecule type" value="Genomic_DNA"/>
</dbReference>